<protein>
    <submittedName>
        <fullName evidence="2">Polyketide synthase</fullName>
    </submittedName>
</protein>
<gene>
    <name evidence="2" type="ORF">PHSY_005526</name>
</gene>
<dbReference type="GeneID" id="24110804"/>
<accession>R9P977</accession>
<dbReference type="RefSeq" id="XP_012191525.1">
    <property type="nucleotide sequence ID" value="XM_012336135.1"/>
</dbReference>
<keyword evidence="3" id="KW-1185">Reference proteome</keyword>
<evidence type="ECO:0000313" key="3">
    <source>
        <dbReference type="Proteomes" id="UP000014071"/>
    </source>
</evidence>
<sequence>MDVSSPSSSRSSPVHGLHSPSASPPDYVQGRPAIQAFGIPIQQSVTSASAREGNREPDASGQAFQGSLDRAPTDPGPSAPPGLHIDFPPSHEAPVVDRHYASVVAMRTYGGYATPVPRTILEDPGVRSRLLAYAHWFIEHPEHEFLHHLGAIEGLAIHHHSFSYMYRPLTPKEFGYIVPTANVDWAQVIPVMVLRMRLPQRFPWQYGKLEIAGIEMIQPTQHLQSRLELKEIFGYTRSQSTEQKASSRHNLRRAWTRPFSDPCVLSPRMFQEKG</sequence>
<reference evidence="3" key="1">
    <citation type="journal article" date="2013" name="Genome Announc.">
        <title>Draft genome sequence of the basidiomycetous yeast-like fungus Pseudozyma hubeiensis SY62, which produces an abundant amount of the biosurfactant mannosylerythritol lipids.</title>
        <authorList>
            <person name="Konishi M."/>
            <person name="Hatada Y."/>
            <person name="Horiuchi J."/>
        </authorList>
    </citation>
    <scope>NUCLEOTIDE SEQUENCE [LARGE SCALE GENOMIC DNA]</scope>
    <source>
        <strain evidence="3">SY62</strain>
    </source>
</reference>
<evidence type="ECO:0000256" key="1">
    <source>
        <dbReference type="SAM" id="MobiDB-lite"/>
    </source>
</evidence>
<dbReference type="HOGENOM" id="CLU_1016079_0_0_1"/>
<evidence type="ECO:0000313" key="2">
    <source>
        <dbReference type="EMBL" id="GAC97938.1"/>
    </source>
</evidence>
<proteinExistence type="predicted"/>
<name>R9P977_PSEHS</name>
<dbReference type="EMBL" id="DF238814">
    <property type="protein sequence ID" value="GAC97938.1"/>
    <property type="molecule type" value="Genomic_DNA"/>
</dbReference>
<dbReference type="Proteomes" id="UP000014071">
    <property type="component" value="Unassembled WGS sequence"/>
</dbReference>
<organism evidence="2 3">
    <name type="scientific">Pseudozyma hubeiensis (strain SY62)</name>
    <name type="common">Yeast</name>
    <dbReference type="NCBI Taxonomy" id="1305764"/>
    <lineage>
        <taxon>Eukaryota</taxon>
        <taxon>Fungi</taxon>
        <taxon>Dikarya</taxon>
        <taxon>Basidiomycota</taxon>
        <taxon>Ustilaginomycotina</taxon>
        <taxon>Ustilaginomycetes</taxon>
        <taxon>Ustilaginales</taxon>
        <taxon>Ustilaginaceae</taxon>
        <taxon>Pseudozyma</taxon>
    </lineage>
</organism>
<dbReference type="AlphaFoldDB" id="R9P977"/>
<feature type="region of interest" description="Disordered" evidence="1">
    <location>
        <begin position="1"/>
        <end position="88"/>
    </location>
</feature>
<feature type="compositionally biased region" description="Low complexity" evidence="1">
    <location>
        <begin position="1"/>
        <end position="13"/>
    </location>
</feature>